<dbReference type="InterPro" id="IPR025662">
    <property type="entry name" value="Sigma_54_int_dom_ATP-bd_1"/>
</dbReference>
<dbReference type="Pfam" id="PF00158">
    <property type="entry name" value="Sigma54_activat"/>
    <property type="match status" value="1"/>
</dbReference>
<dbReference type="Gene3D" id="3.40.50.300">
    <property type="entry name" value="P-loop containing nucleotide triphosphate hydrolases"/>
    <property type="match status" value="1"/>
</dbReference>
<dbReference type="SUPFAM" id="SSF49879">
    <property type="entry name" value="SMAD/FHA domain"/>
    <property type="match status" value="1"/>
</dbReference>
<dbReference type="SMART" id="SM00382">
    <property type="entry name" value="AAA"/>
    <property type="match status" value="1"/>
</dbReference>
<organism evidence="8 9">
    <name type="scientific">Pendulispora albinea</name>
    <dbReference type="NCBI Taxonomy" id="2741071"/>
    <lineage>
        <taxon>Bacteria</taxon>
        <taxon>Pseudomonadati</taxon>
        <taxon>Myxococcota</taxon>
        <taxon>Myxococcia</taxon>
        <taxon>Myxococcales</taxon>
        <taxon>Sorangiineae</taxon>
        <taxon>Pendulisporaceae</taxon>
        <taxon>Pendulispora</taxon>
    </lineage>
</organism>
<dbReference type="EMBL" id="CP089984">
    <property type="protein sequence ID" value="WXB17528.1"/>
    <property type="molecule type" value="Genomic_DNA"/>
</dbReference>
<keyword evidence="4" id="KW-0238">DNA-binding</keyword>
<evidence type="ECO:0000256" key="5">
    <source>
        <dbReference type="ARBA" id="ARBA00023163"/>
    </source>
</evidence>
<evidence type="ECO:0000256" key="3">
    <source>
        <dbReference type="ARBA" id="ARBA00023015"/>
    </source>
</evidence>
<evidence type="ECO:0000256" key="4">
    <source>
        <dbReference type="ARBA" id="ARBA00023125"/>
    </source>
</evidence>
<dbReference type="CDD" id="cd00009">
    <property type="entry name" value="AAA"/>
    <property type="match status" value="1"/>
</dbReference>
<keyword evidence="9" id="KW-1185">Reference proteome</keyword>
<dbReference type="PROSITE" id="PS00688">
    <property type="entry name" value="SIGMA54_INTERACT_3"/>
    <property type="match status" value="1"/>
</dbReference>
<feature type="domain" description="Sigma-54 factor interaction" evidence="7">
    <location>
        <begin position="138"/>
        <end position="363"/>
    </location>
</feature>
<evidence type="ECO:0000259" key="6">
    <source>
        <dbReference type="PROSITE" id="PS50006"/>
    </source>
</evidence>
<dbReference type="InterPro" id="IPR008984">
    <property type="entry name" value="SMAD_FHA_dom_sf"/>
</dbReference>
<dbReference type="RefSeq" id="WP_394827162.1">
    <property type="nucleotide sequence ID" value="NZ_CP089984.1"/>
</dbReference>
<dbReference type="Gene3D" id="2.60.200.20">
    <property type="match status" value="1"/>
</dbReference>
<dbReference type="InterPro" id="IPR003593">
    <property type="entry name" value="AAA+_ATPase"/>
</dbReference>
<dbReference type="InterPro" id="IPR058031">
    <property type="entry name" value="AAA_lid_NorR"/>
</dbReference>
<dbReference type="PROSITE" id="PS00676">
    <property type="entry name" value="SIGMA54_INTERACT_2"/>
    <property type="match status" value="1"/>
</dbReference>
<keyword evidence="3" id="KW-0805">Transcription regulation</keyword>
<reference evidence="8 9" key="1">
    <citation type="submission" date="2021-12" db="EMBL/GenBank/DDBJ databases">
        <title>Discovery of the Pendulisporaceae a myxobacterial family with distinct sporulation behavior and unique specialized metabolism.</title>
        <authorList>
            <person name="Garcia R."/>
            <person name="Popoff A."/>
            <person name="Bader C.D."/>
            <person name="Loehr J."/>
            <person name="Walesch S."/>
            <person name="Walt C."/>
            <person name="Boldt J."/>
            <person name="Bunk B."/>
            <person name="Haeckl F.J.F.P.J."/>
            <person name="Gunesch A.P."/>
            <person name="Birkelbach J."/>
            <person name="Nuebel U."/>
            <person name="Pietschmann T."/>
            <person name="Bach T."/>
            <person name="Mueller R."/>
        </authorList>
    </citation>
    <scope>NUCLEOTIDE SEQUENCE [LARGE SCALE GENOMIC DNA]</scope>
    <source>
        <strain evidence="8 9">MSr11954</strain>
    </source>
</reference>
<evidence type="ECO:0000259" key="7">
    <source>
        <dbReference type="PROSITE" id="PS50045"/>
    </source>
</evidence>
<dbReference type="InterPro" id="IPR009057">
    <property type="entry name" value="Homeodomain-like_sf"/>
</dbReference>
<dbReference type="Pfam" id="PF25601">
    <property type="entry name" value="AAA_lid_14"/>
    <property type="match status" value="1"/>
</dbReference>
<keyword evidence="2" id="KW-0067">ATP-binding</keyword>
<name>A0ABZ2M2S1_9BACT</name>
<dbReference type="PROSITE" id="PS00675">
    <property type="entry name" value="SIGMA54_INTERACT_1"/>
    <property type="match status" value="1"/>
</dbReference>
<keyword evidence="1" id="KW-0547">Nucleotide-binding</keyword>
<dbReference type="PROSITE" id="PS50045">
    <property type="entry name" value="SIGMA54_INTERACT_4"/>
    <property type="match status" value="1"/>
</dbReference>
<dbReference type="Gene3D" id="1.10.8.60">
    <property type="match status" value="1"/>
</dbReference>
<dbReference type="Proteomes" id="UP001370348">
    <property type="component" value="Chromosome"/>
</dbReference>
<dbReference type="SUPFAM" id="SSF46689">
    <property type="entry name" value="Homeodomain-like"/>
    <property type="match status" value="1"/>
</dbReference>
<evidence type="ECO:0000313" key="8">
    <source>
        <dbReference type="EMBL" id="WXB17528.1"/>
    </source>
</evidence>
<dbReference type="InterPro" id="IPR027417">
    <property type="entry name" value="P-loop_NTPase"/>
</dbReference>
<dbReference type="InterPro" id="IPR025943">
    <property type="entry name" value="Sigma_54_int_dom_ATP-bd_2"/>
</dbReference>
<dbReference type="InterPro" id="IPR032030">
    <property type="entry name" value="YscD_cytoplasmic_dom"/>
</dbReference>
<gene>
    <name evidence="8" type="ORF">LZC94_09645</name>
</gene>
<dbReference type="InterPro" id="IPR000253">
    <property type="entry name" value="FHA_dom"/>
</dbReference>
<evidence type="ECO:0000313" key="9">
    <source>
        <dbReference type="Proteomes" id="UP001370348"/>
    </source>
</evidence>
<dbReference type="SUPFAM" id="SSF52540">
    <property type="entry name" value="P-loop containing nucleoside triphosphate hydrolases"/>
    <property type="match status" value="1"/>
</dbReference>
<dbReference type="CDD" id="cd00060">
    <property type="entry name" value="FHA"/>
    <property type="match status" value="1"/>
</dbReference>
<evidence type="ECO:0000256" key="1">
    <source>
        <dbReference type="ARBA" id="ARBA00022741"/>
    </source>
</evidence>
<dbReference type="InterPro" id="IPR025944">
    <property type="entry name" value="Sigma_54_int_dom_CS"/>
</dbReference>
<accession>A0ABZ2M2S1</accession>
<feature type="domain" description="FHA" evidence="6">
    <location>
        <begin position="49"/>
        <end position="98"/>
    </location>
</feature>
<protein>
    <submittedName>
        <fullName evidence="8">Sigma 54-interacting transcriptional regulator</fullName>
    </submittedName>
</protein>
<proteinExistence type="predicted"/>
<keyword evidence="5" id="KW-0804">Transcription</keyword>
<dbReference type="Gene3D" id="1.10.10.60">
    <property type="entry name" value="Homeodomain-like"/>
    <property type="match status" value="1"/>
</dbReference>
<dbReference type="PANTHER" id="PTHR32071">
    <property type="entry name" value="TRANSCRIPTIONAL REGULATORY PROTEIN"/>
    <property type="match status" value="1"/>
</dbReference>
<sequence>MPIEEGASTVLQSRPRGGFNATATFRLRVVEGPDAGREFVLDGTQPSRVLIGTSPACAFRLSDRQISRRHASIDVVPEGLRLTDLGSTNGTWANGLCVFDVRLHGGELVRLGDNVLRVEVVAMPAEHPTTLAMRFGRLVGASPEMRRLYPLCERLAATDVPVVIEGETGTGKELLAESIHEESAREKGPFVVFDCTTVAANLLESTLFGHERGAFTGAVAARRGVFEQAHGGTLLIDEIGDLDASLQSKLLRAIERNEVQRVGGEKFVRVDVRVMAATRRDLDKEVQAGRFRDDLFYRLAVARIELPPLRERRGDVQVLGRYFWEQLGGTDKPIPEDLLRRFEEYGWPGNVRELHNAIARRLALGDLAAMERSRALDPAPSQAPGADVIKETLAMDLPFPAARQRVMNAFERGYVERVLAKHGGNVVRAAAASGIARRYFYVIKSRQRPGGQENE</sequence>
<dbReference type="PROSITE" id="PS50006">
    <property type="entry name" value="FHA_DOMAIN"/>
    <property type="match status" value="1"/>
</dbReference>
<dbReference type="Pfam" id="PF16697">
    <property type="entry name" value="Yop-YscD_cpl"/>
    <property type="match status" value="1"/>
</dbReference>
<dbReference type="PANTHER" id="PTHR32071:SF117">
    <property type="entry name" value="PTS-DEPENDENT DIHYDROXYACETONE KINASE OPERON REGULATORY PROTEIN-RELATED"/>
    <property type="match status" value="1"/>
</dbReference>
<evidence type="ECO:0000256" key="2">
    <source>
        <dbReference type="ARBA" id="ARBA00022840"/>
    </source>
</evidence>
<dbReference type="InterPro" id="IPR002078">
    <property type="entry name" value="Sigma_54_int"/>
</dbReference>
<dbReference type="SMART" id="SM00240">
    <property type="entry name" value="FHA"/>
    <property type="match status" value="1"/>
</dbReference>